<feature type="domain" description="ABC transporter" evidence="5">
    <location>
        <begin position="5"/>
        <end position="237"/>
    </location>
</feature>
<dbReference type="Pfam" id="PF00005">
    <property type="entry name" value="ABC_tran"/>
    <property type="match status" value="1"/>
</dbReference>
<dbReference type="CDD" id="cd03225">
    <property type="entry name" value="ABC_cobalt_CbiO_domain1"/>
    <property type="match status" value="1"/>
</dbReference>
<dbReference type="InterPro" id="IPR003593">
    <property type="entry name" value="AAA+_ATPase"/>
</dbReference>
<dbReference type="PROSITE" id="PS50893">
    <property type="entry name" value="ABC_TRANSPORTER_2"/>
    <property type="match status" value="1"/>
</dbReference>
<evidence type="ECO:0000313" key="6">
    <source>
        <dbReference type="EMBL" id="UFP96919.1"/>
    </source>
</evidence>
<dbReference type="InterPro" id="IPR003439">
    <property type="entry name" value="ABC_transporter-like_ATP-bd"/>
</dbReference>
<dbReference type="SUPFAM" id="SSF52540">
    <property type="entry name" value="P-loop containing nucleoside triphosphate hydrolases"/>
    <property type="match status" value="1"/>
</dbReference>
<accession>A0ABY3PTH6</accession>
<comment type="similarity">
    <text evidence="1">Belongs to the ABC transporter superfamily.</text>
</comment>
<protein>
    <submittedName>
        <fullName evidence="6">ABC transporter ATP-binding protein</fullName>
    </submittedName>
</protein>
<dbReference type="RefSeq" id="WP_418886996.1">
    <property type="nucleotide sequence ID" value="NZ_CP063845.1"/>
</dbReference>
<keyword evidence="3" id="KW-0547">Nucleotide-binding</keyword>
<evidence type="ECO:0000256" key="4">
    <source>
        <dbReference type="ARBA" id="ARBA00022840"/>
    </source>
</evidence>
<dbReference type="SMART" id="SM00382">
    <property type="entry name" value="AAA"/>
    <property type="match status" value="1"/>
</dbReference>
<dbReference type="Gene3D" id="3.40.50.300">
    <property type="entry name" value="P-loop containing nucleotide triphosphate hydrolases"/>
    <property type="match status" value="1"/>
</dbReference>
<reference evidence="6 7" key="1">
    <citation type="journal article" date="2021" name="Genome Biol. Evol.">
        <title>Complete Genome Sequencing of a Novel Gloeobacter Species from a Waterfall Cave in Mexico.</title>
        <authorList>
            <person name="Saw J.H."/>
            <person name="Cardona T."/>
            <person name="Montejano G."/>
        </authorList>
    </citation>
    <scope>NUCLEOTIDE SEQUENCE [LARGE SCALE GENOMIC DNA]</scope>
    <source>
        <strain evidence="6">MG652769</strain>
    </source>
</reference>
<dbReference type="EMBL" id="CP063845">
    <property type="protein sequence ID" value="UFP96919.1"/>
    <property type="molecule type" value="Genomic_DNA"/>
</dbReference>
<dbReference type="Proteomes" id="UP001054846">
    <property type="component" value="Chromosome"/>
</dbReference>
<dbReference type="InterPro" id="IPR027417">
    <property type="entry name" value="P-loop_NTPase"/>
</dbReference>
<keyword evidence="4 6" id="KW-0067">ATP-binding</keyword>
<dbReference type="InterPro" id="IPR015856">
    <property type="entry name" value="ABC_transpr_CbiO/EcfA_su"/>
</dbReference>
<evidence type="ECO:0000259" key="5">
    <source>
        <dbReference type="PROSITE" id="PS50893"/>
    </source>
</evidence>
<dbReference type="GO" id="GO:0005524">
    <property type="term" value="F:ATP binding"/>
    <property type="evidence" value="ECO:0007669"/>
    <property type="project" value="UniProtKB-KW"/>
</dbReference>
<dbReference type="PANTHER" id="PTHR43553">
    <property type="entry name" value="HEAVY METAL TRANSPORTER"/>
    <property type="match status" value="1"/>
</dbReference>
<organism evidence="6 7">
    <name type="scientific">Gloeobacter morelensis MG652769</name>
    <dbReference type="NCBI Taxonomy" id="2781736"/>
    <lineage>
        <taxon>Bacteria</taxon>
        <taxon>Bacillati</taxon>
        <taxon>Cyanobacteriota</taxon>
        <taxon>Cyanophyceae</taxon>
        <taxon>Gloeobacterales</taxon>
        <taxon>Gloeobacteraceae</taxon>
        <taxon>Gloeobacter</taxon>
        <taxon>Gloeobacter morelensis</taxon>
    </lineage>
</organism>
<gene>
    <name evidence="6" type="ORF">ISF26_06375</name>
</gene>
<evidence type="ECO:0000256" key="2">
    <source>
        <dbReference type="ARBA" id="ARBA00022448"/>
    </source>
</evidence>
<keyword evidence="2" id="KW-0813">Transport</keyword>
<evidence type="ECO:0000256" key="1">
    <source>
        <dbReference type="ARBA" id="ARBA00005417"/>
    </source>
</evidence>
<dbReference type="PANTHER" id="PTHR43553:SF24">
    <property type="entry name" value="ENERGY-COUPLING FACTOR TRANSPORTER ATP-BINDING PROTEIN ECFA1"/>
    <property type="match status" value="1"/>
</dbReference>
<name>A0ABY3PTH6_9CYAN</name>
<evidence type="ECO:0000256" key="3">
    <source>
        <dbReference type="ARBA" id="ARBA00022741"/>
    </source>
</evidence>
<evidence type="ECO:0000313" key="7">
    <source>
        <dbReference type="Proteomes" id="UP001054846"/>
    </source>
</evidence>
<sequence>MIEPLVVEDLYYSYPDGTAALRGITLALGAGENVALVGPNGSGKSTLLLHLNGLLLPGRGRIEVGGKLLSASTLEFARRFVGLVFQNPEDQLFMPTVAEDVAFGPQNLGFKGEKLRECVRSALEQVGLEPARFLQRQSFNLSIGEKKRVALAGVLAMEPEVLVLDEPSAGLDPRSRRRLMRLLAELPQTKFVATHDLDMALETCTRTIIIDRGQVVADGPSGNILADRVLLETHGLELPLSLSR</sequence>
<proteinExistence type="inferred from homology"/>
<dbReference type="InterPro" id="IPR050095">
    <property type="entry name" value="ECF_ABC_transporter_ATP-bd"/>
</dbReference>
<keyword evidence="7" id="KW-1185">Reference proteome</keyword>